<dbReference type="EMBL" id="WMFA01000005">
    <property type="protein sequence ID" value="MYL71926.1"/>
    <property type="molecule type" value="Genomic_DNA"/>
</dbReference>
<dbReference type="OrthoDB" id="2691730at2"/>
<dbReference type="Proteomes" id="UP000450457">
    <property type="component" value="Unassembled WGS sequence"/>
</dbReference>
<protein>
    <recommendedName>
        <fullName evidence="3">Aminodeoxychorismate lyase</fullName>
    </recommendedName>
</protein>
<dbReference type="GeneID" id="78008068"/>
<evidence type="ECO:0000313" key="2">
    <source>
        <dbReference type="Proteomes" id="UP000450457"/>
    </source>
</evidence>
<evidence type="ECO:0000313" key="1">
    <source>
        <dbReference type="EMBL" id="MYL71926.1"/>
    </source>
</evidence>
<name>A0A845FE72_9BACI</name>
<proteinExistence type="predicted"/>
<gene>
    <name evidence="1" type="ORF">GLW00_13750</name>
</gene>
<reference evidence="1 2" key="1">
    <citation type="submission" date="2019-11" db="EMBL/GenBank/DDBJ databases">
        <title>Genome sequences of 17 halophilic strains isolated from different environments.</title>
        <authorList>
            <person name="Furrow R.E."/>
        </authorList>
    </citation>
    <scope>NUCLEOTIDE SEQUENCE [LARGE SCALE GENOMIC DNA]</scope>
    <source>
        <strain evidence="1 2">SL-4</strain>
    </source>
</reference>
<evidence type="ECO:0008006" key="3">
    <source>
        <dbReference type="Google" id="ProtNLM"/>
    </source>
</evidence>
<dbReference type="RefSeq" id="WP_160915011.1">
    <property type="nucleotide sequence ID" value="NZ_WMFA01000005.1"/>
</dbReference>
<organism evidence="1 2">
    <name type="scientific">Halobacillus litoralis</name>
    <dbReference type="NCBI Taxonomy" id="45668"/>
    <lineage>
        <taxon>Bacteria</taxon>
        <taxon>Bacillati</taxon>
        <taxon>Bacillota</taxon>
        <taxon>Bacilli</taxon>
        <taxon>Bacillales</taxon>
        <taxon>Bacillaceae</taxon>
        <taxon>Halobacillus</taxon>
    </lineage>
</organism>
<dbReference type="AlphaFoldDB" id="A0A845FE72"/>
<dbReference type="Gene3D" id="3.30.1490.480">
    <property type="entry name" value="Endolytic murein transglycosylase"/>
    <property type="match status" value="1"/>
</dbReference>
<sequence length="149" mass="16766">MKQWIRSYSLGLLTAVIVFAISYWNIEAASSTAAEKEYTADEMIEKLQSEGYRTLTMDEWKALKESDNRESSTPTPVEEPVTTFSIDIVSGTTTDDISEKLIQANIIKDANEFESFMKDNDYSRYIQIGQATLNSGMSHQEIAEAITSK</sequence>
<comment type="caution">
    <text evidence="1">The sequence shown here is derived from an EMBL/GenBank/DDBJ whole genome shotgun (WGS) entry which is preliminary data.</text>
</comment>
<accession>A0A845FE72</accession>